<keyword evidence="4 11" id="KW-0812">Transmembrane</keyword>
<evidence type="ECO:0000313" key="15">
    <source>
        <dbReference type="Proteomes" id="UP000694425"/>
    </source>
</evidence>
<keyword evidence="15" id="KW-1185">Reference proteome</keyword>
<evidence type="ECO:0000256" key="2">
    <source>
        <dbReference type="ARBA" id="ARBA00004141"/>
    </source>
</evidence>
<evidence type="ECO:0000256" key="10">
    <source>
        <dbReference type="ARBA" id="ARBA00023224"/>
    </source>
</evidence>
<evidence type="ECO:0000256" key="11">
    <source>
        <dbReference type="RuleBase" id="RU000688"/>
    </source>
</evidence>
<dbReference type="InterPro" id="IPR000276">
    <property type="entry name" value="GPCR_Rhodpsn"/>
</dbReference>
<keyword evidence="9 11" id="KW-0675">Receptor</keyword>
<keyword evidence="8 12" id="KW-0472">Membrane</keyword>
<feature type="transmembrane region" description="Helical" evidence="12">
    <location>
        <begin position="107"/>
        <end position="129"/>
    </location>
</feature>
<feature type="transmembrane region" description="Helical" evidence="12">
    <location>
        <begin position="206"/>
        <end position="230"/>
    </location>
</feature>
<feature type="transmembrane region" description="Helical" evidence="12">
    <location>
        <begin position="251"/>
        <end position="273"/>
    </location>
</feature>
<feature type="transmembrane region" description="Helical" evidence="12">
    <location>
        <begin position="150"/>
        <end position="172"/>
    </location>
</feature>
<evidence type="ECO:0000256" key="6">
    <source>
        <dbReference type="ARBA" id="ARBA00022989"/>
    </source>
</evidence>
<dbReference type="GO" id="GO:0005886">
    <property type="term" value="C:plasma membrane"/>
    <property type="evidence" value="ECO:0007669"/>
    <property type="project" value="UniProtKB-SubCell"/>
</dbReference>
<keyword evidence="12" id="KW-1003">Cell membrane</keyword>
<evidence type="ECO:0000256" key="4">
    <source>
        <dbReference type="ARBA" id="ARBA00022692"/>
    </source>
</evidence>
<evidence type="ECO:0000256" key="3">
    <source>
        <dbReference type="ARBA" id="ARBA00022606"/>
    </source>
</evidence>
<dbReference type="PRINTS" id="PR00245">
    <property type="entry name" value="OLFACTORYR"/>
</dbReference>
<keyword evidence="3 12" id="KW-0716">Sensory transduction</keyword>
<dbReference type="PRINTS" id="PR00237">
    <property type="entry name" value="GPCRRHODOPSN"/>
</dbReference>
<evidence type="ECO:0000256" key="5">
    <source>
        <dbReference type="ARBA" id="ARBA00022725"/>
    </source>
</evidence>
<dbReference type="AlphaFoldDB" id="A0A8C7BHX2"/>
<dbReference type="PROSITE" id="PS50262">
    <property type="entry name" value="G_PROTEIN_RECEP_F1_2"/>
    <property type="match status" value="1"/>
</dbReference>
<name>A0A8C7BHX2_NEOVI</name>
<dbReference type="Ensembl" id="ENSNVIT00000028181.1">
    <property type="protein sequence ID" value="ENSNVIP00000024284.1"/>
    <property type="gene ID" value="ENSNVIG00000018829.1"/>
</dbReference>
<dbReference type="GO" id="GO:0071396">
    <property type="term" value="P:cellular response to lipid"/>
    <property type="evidence" value="ECO:0007669"/>
    <property type="project" value="UniProtKB-ARBA"/>
</dbReference>
<dbReference type="GeneTree" id="ENSGT01150000286908"/>
<keyword evidence="10 11" id="KW-0807">Transducer</keyword>
<accession>A0A8C7BHX2</accession>
<dbReference type="FunFam" id="1.20.1070.10:FF:000002">
    <property type="entry name" value="Olfactory receptor"/>
    <property type="match status" value="1"/>
</dbReference>
<comment type="similarity">
    <text evidence="11">Belongs to the G-protein coupled receptor 1 family.</text>
</comment>
<keyword evidence="6 12" id="KW-1133">Transmembrane helix</keyword>
<dbReference type="InterPro" id="IPR017452">
    <property type="entry name" value="GPCR_Rhodpsn_7TM"/>
</dbReference>
<comment type="function">
    <text evidence="1">Putative odorant or sperm cell receptor.</text>
</comment>
<dbReference type="PROSITE" id="PS00237">
    <property type="entry name" value="G_PROTEIN_RECEP_F1_1"/>
    <property type="match status" value="1"/>
</dbReference>
<feature type="domain" description="G-protein coupled receptors family 1 profile" evidence="13">
    <location>
        <begin position="50"/>
        <end position="301"/>
    </location>
</feature>
<evidence type="ECO:0000259" key="13">
    <source>
        <dbReference type="PROSITE" id="PS50262"/>
    </source>
</evidence>
<sequence>MTKTSLNMLALNNTNVQPLTFFLTGIPGLRTAQVWISILFCLLYVIALSGNSMILFVVLREQNLHEPMYYFLSMLSATDLSLSLCTLSTTLGVYWFEAREITLNACIAQMFFLHGFTFMESGVLLAMAFDRFVAICNPLRYTTVLTNARIAQIGMTMLVRNVAVMLPVVLFVKKLSFCSAVVLSHSYCYHVDLIQLSCTDNRINSILGLFALFSTTGFDCPCILLSYVLIIRSVLSIASSEGRQKAFNTCISHISAVAIFYIPLISLSLVHRYGHTAPAFVHTIMANVFLLIPPVLNPIIYSVKTKQIRKAITKVLIQKHSTFSTIYYLRSRAIFLSKRRFFLLLHSSKVILIN</sequence>
<dbReference type="PANTHER" id="PTHR26450">
    <property type="entry name" value="OLFACTORY RECEPTOR 56B1-RELATED"/>
    <property type="match status" value="1"/>
</dbReference>
<feature type="transmembrane region" description="Helical" evidence="12">
    <location>
        <begin position="34"/>
        <end position="59"/>
    </location>
</feature>
<feature type="transmembrane region" description="Helical" evidence="12">
    <location>
        <begin position="279"/>
        <end position="300"/>
    </location>
</feature>
<dbReference type="Pfam" id="PF13853">
    <property type="entry name" value="7tm_4"/>
    <property type="match status" value="1"/>
</dbReference>
<keyword evidence="5 12" id="KW-0552">Olfaction</keyword>
<dbReference type="InterPro" id="IPR050402">
    <property type="entry name" value="OR51/52/56-like"/>
</dbReference>
<dbReference type="GO" id="GO:0004984">
    <property type="term" value="F:olfactory receptor activity"/>
    <property type="evidence" value="ECO:0007669"/>
    <property type="project" value="InterPro"/>
</dbReference>
<evidence type="ECO:0000313" key="14">
    <source>
        <dbReference type="Ensembl" id="ENSNVIP00000024284.1"/>
    </source>
</evidence>
<reference evidence="14" key="2">
    <citation type="submission" date="2025-09" db="UniProtKB">
        <authorList>
            <consortium name="Ensembl"/>
        </authorList>
    </citation>
    <scope>IDENTIFICATION</scope>
</reference>
<dbReference type="Gene3D" id="1.20.1070.10">
    <property type="entry name" value="Rhodopsin 7-helix transmembrane proteins"/>
    <property type="match status" value="1"/>
</dbReference>
<evidence type="ECO:0000256" key="8">
    <source>
        <dbReference type="ARBA" id="ARBA00023136"/>
    </source>
</evidence>
<dbReference type="InterPro" id="IPR000725">
    <property type="entry name" value="Olfact_rcpt"/>
</dbReference>
<evidence type="ECO:0000256" key="7">
    <source>
        <dbReference type="ARBA" id="ARBA00023040"/>
    </source>
</evidence>
<evidence type="ECO:0000256" key="12">
    <source>
        <dbReference type="RuleBase" id="RU363047"/>
    </source>
</evidence>
<dbReference type="CDD" id="cd15222">
    <property type="entry name" value="7tmA_OR51-like"/>
    <property type="match status" value="1"/>
</dbReference>
<reference evidence="14" key="1">
    <citation type="submission" date="2025-08" db="UniProtKB">
        <authorList>
            <consortium name="Ensembl"/>
        </authorList>
    </citation>
    <scope>IDENTIFICATION</scope>
</reference>
<keyword evidence="7 11" id="KW-0297">G-protein coupled receptor</keyword>
<comment type="subcellular location">
    <subcellularLocation>
        <location evidence="12">Cell membrane</location>
        <topology evidence="12">Multi-pass membrane protein</topology>
    </subcellularLocation>
    <subcellularLocation>
        <location evidence="2">Membrane</location>
        <topology evidence="2">Multi-pass membrane protein</topology>
    </subcellularLocation>
</comment>
<feature type="transmembrane region" description="Helical" evidence="12">
    <location>
        <begin position="71"/>
        <end position="95"/>
    </location>
</feature>
<proteinExistence type="inferred from homology"/>
<evidence type="ECO:0000256" key="9">
    <source>
        <dbReference type="ARBA" id="ARBA00023170"/>
    </source>
</evidence>
<dbReference type="SUPFAM" id="SSF81321">
    <property type="entry name" value="Family A G protein-coupled receptor-like"/>
    <property type="match status" value="1"/>
</dbReference>
<dbReference type="GO" id="GO:0004930">
    <property type="term" value="F:G protein-coupled receptor activity"/>
    <property type="evidence" value="ECO:0007669"/>
    <property type="project" value="UniProtKB-KW"/>
</dbReference>
<dbReference type="PANTHER" id="PTHR26450:SF87">
    <property type="entry name" value="OLFACTORY RECEPTOR 51F2"/>
    <property type="match status" value="1"/>
</dbReference>
<dbReference type="Proteomes" id="UP000694425">
    <property type="component" value="Unplaced"/>
</dbReference>
<evidence type="ECO:0000256" key="1">
    <source>
        <dbReference type="ARBA" id="ARBA00003929"/>
    </source>
</evidence>
<protein>
    <recommendedName>
        <fullName evidence="12">Olfactory receptor</fullName>
    </recommendedName>
</protein>
<organism evidence="14 15">
    <name type="scientific">Neovison vison</name>
    <name type="common">American mink</name>
    <name type="synonym">Mustela vison</name>
    <dbReference type="NCBI Taxonomy" id="452646"/>
    <lineage>
        <taxon>Eukaryota</taxon>
        <taxon>Metazoa</taxon>
        <taxon>Chordata</taxon>
        <taxon>Craniata</taxon>
        <taxon>Vertebrata</taxon>
        <taxon>Euteleostomi</taxon>
        <taxon>Mammalia</taxon>
        <taxon>Eutheria</taxon>
        <taxon>Laurasiatheria</taxon>
        <taxon>Carnivora</taxon>
        <taxon>Caniformia</taxon>
        <taxon>Musteloidea</taxon>
        <taxon>Mustelidae</taxon>
        <taxon>Mustelinae</taxon>
        <taxon>Neogale</taxon>
    </lineage>
</organism>